<evidence type="ECO:0000313" key="2">
    <source>
        <dbReference type="Proteomes" id="UP000007953"/>
    </source>
</evidence>
<dbReference type="AlphaFoldDB" id="F6GAZ2"/>
<proteinExistence type="predicted"/>
<name>F6GAZ2_RALS8</name>
<dbReference type="EMBL" id="CP002820">
    <property type="protein sequence ID" value="AEG72125.1"/>
    <property type="molecule type" value="Genomic_DNA"/>
</dbReference>
<dbReference type="Proteomes" id="UP000007953">
    <property type="component" value="Plasmid megaplasmid"/>
</dbReference>
<keyword evidence="1" id="KW-0614">Plasmid</keyword>
<evidence type="ECO:0000313" key="1">
    <source>
        <dbReference type="EMBL" id="AEG72125.1"/>
    </source>
</evidence>
<dbReference type="HOGENOM" id="CLU_936483_0_0_4"/>
<geneLocation type="plasmid" evidence="2"/>
<dbReference type="KEGG" id="rsn:RSPO_m01490"/>
<protein>
    <submittedName>
        <fullName evidence="1">Uncharacterized protein</fullName>
    </submittedName>
</protein>
<sequence length="297" mass="32305">MSQTTELELPPITTADVVRGYVRLAKLVVDASGESFAIAVLGEYESGQAFARAVTSRALRCLPHELGYACHTFGNLLVADYMAWSESGKKPEAWRPPLGDIVLGPAFVVEAEKSEDVVASALERCALYPGNSAQQRHEDEGVTGRPTDEARFAKSVMDEVLSVSLSLASGFNKKFSLTGSASGFTIDFIGHTYATCYAAINPKSKTSVRLKAASAGLWRLARARDAFGFASPDHIELTAWVPAPGLPIYSDSEYVIVRDTIDELEAQAKREDLRIFSTYDSHKASSRLLHEEVIVLN</sequence>
<dbReference type="GeneID" id="61365651"/>
<organism evidence="1 2">
    <name type="scientific">Ralstonia solanacearum (strain Po82)</name>
    <dbReference type="NCBI Taxonomy" id="1031711"/>
    <lineage>
        <taxon>Bacteria</taxon>
        <taxon>Pseudomonadati</taxon>
        <taxon>Pseudomonadota</taxon>
        <taxon>Betaproteobacteria</taxon>
        <taxon>Burkholderiales</taxon>
        <taxon>Burkholderiaceae</taxon>
        <taxon>Ralstonia</taxon>
        <taxon>Ralstonia solanacearum species complex</taxon>
    </lineage>
</organism>
<accession>F6GAZ2</accession>
<reference evidence="1 2" key="1">
    <citation type="journal article" date="2011" name="J. Bacteriol.">
        <title>Complete genome sequence of the plant pathogen Ralstonia solanacearum strain Po82.</title>
        <authorList>
            <person name="Xu J."/>
            <person name="Zheng H.J."/>
            <person name="Liu L."/>
            <person name="Pan Z.C."/>
            <person name="Prior P."/>
            <person name="Tang B."/>
            <person name="Xu J.S."/>
            <person name="Zhang H."/>
            <person name="Tian Q."/>
            <person name="Zhang L.Q."/>
            <person name="Feng J."/>
        </authorList>
    </citation>
    <scope>NUCLEOTIDE SEQUENCE [LARGE SCALE GENOMIC DNA]</scope>
    <source>
        <strain evidence="2">Po82</strain>
    </source>
</reference>
<dbReference type="RefSeq" id="WP_014619682.1">
    <property type="nucleotide sequence ID" value="NC_017575.1"/>
</dbReference>
<gene>
    <name evidence="1" type="ordered locus">RSPO_m01490</name>
</gene>